<evidence type="ECO:0000313" key="3">
    <source>
        <dbReference type="Proteomes" id="UP001476247"/>
    </source>
</evidence>
<dbReference type="EMBL" id="BAABUJ010000019">
    <property type="protein sequence ID" value="GAA5801527.1"/>
    <property type="molecule type" value="Genomic_DNA"/>
</dbReference>
<accession>A0ABP9Y3G3</accession>
<protein>
    <submittedName>
        <fullName evidence="2">Uncharacterized protein</fullName>
    </submittedName>
</protein>
<proteinExistence type="predicted"/>
<reference evidence="2 3" key="1">
    <citation type="submission" date="2024-04" db="EMBL/GenBank/DDBJ databases">
        <title>genome sequences of Mucor flavus KT1a and Helicostylum pulchrum KT1b strains isolation_sourced from the surface of a dry-aged beef.</title>
        <authorList>
            <person name="Toyotome T."/>
            <person name="Hosono M."/>
            <person name="Torimaru M."/>
            <person name="Fukuda K."/>
            <person name="Mikami N."/>
        </authorList>
    </citation>
    <scope>NUCLEOTIDE SEQUENCE [LARGE SCALE GENOMIC DNA]</scope>
    <source>
        <strain evidence="2 3">KT1b</strain>
    </source>
</reference>
<organism evidence="2 3">
    <name type="scientific">Helicostylum pulchrum</name>
    <dbReference type="NCBI Taxonomy" id="562976"/>
    <lineage>
        <taxon>Eukaryota</taxon>
        <taxon>Fungi</taxon>
        <taxon>Fungi incertae sedis</taxon>
        <taxon>Mucoromycota</taxon>
        <taxon>Mucoromycotina</taxon>
        <taxon>Mucoromycetes</taxon>
        <taxon>Mucorales</taxon>
        <taxon>Mucorineae</taxon>
        <taxon>Mucoraceae</taxon>
        <taxon>Helicostylum</taxon>
    </lineage>
</organism>
<gene>
    <name evidence="2" type="ORF">HPULCUR_006975</name>
</gene>
<feature type="region of interest" description="Disordered" evidence="1">
    <location>
        <begin position="1"/>
        <end position="37"/>
    </location>
</feature>
<feature type="compositionally biased region" description="Low complexity" evidence="1">
    <location>
        <begin position="1"/>
        <end position="29"/>
    </location>
</feature>
<evidence type="ECO:0000256" key="1">
    <source>
        <dbReference type="SAM" id="MobiDB-lite"/>
    </source>
</evidence>
<dbReference type="Proteomes" id="UP001476247">
    <property type="component" value="Unassembled WGS sequence"/>
</dbReference>
<evidence type="ECO:0000313" key="2">
    <source>
        <dbReference type="EMBL" id="GAA5801527.1"/>
    </source>
</evidence>
<comment type="caution">
    <text evidence="2">The sequence shown here is derived from an EMBL/GenBank/DDBJ whole genome shotgun (WGS) entry which is preliminary data.</text>
</comment>
<name>A0ABP9Y3G3_9FUNG</name>
<sequence length="333" mass="37442">MQNPSRLNNSLISSRTRSRSSSVSSANSASREDMSVDTQQSFSVLAPSISLSRVSNDSDMTAALSRSFFATGASNTRDNRFDRIESRIDRLERIESKLDIILSKLEGSSEPRELVTCQSDSTLFRPGTAMYNMLSGWIRTSLDNQKGAPENLMWDYTKSLADTNNETVTNNVIAYVGSQIEISLISCGTVLQKANLAESEEKKAAKKKLNVRKGRRVTKLKHRKKVMAHSVFGSEMKTLFGNDVFNLALEQLQSDEESTDTEAGEVEKSIKLKVIRSSWRSRKGIEAFEKFDEFDLQIRKNAKKEKELRMKGRTKTIEIKNQYLGQAPAWSKA</sequence>
<keyword evidence="3" id="KW-1185">Reference proteome</keyword>